<evidence type="ECO:0000256" key="6">
    <source>
        <dbReference type="HAMAP-Rule" id="MF_01885"/>
    </source>
</evidence>
<dbReference type="PIRSF" id="PIRSF029256">
    <property type="entry name" value="SpoU_TrmH_prd"/>
    <property type="match status" value="1"/>
</dbReference>
<evidence type="ECO:0000256" key="1">
    <source>
        <dbReference type="ARBA" id="ARBA00022490"/>
    </source>
</evidence>
<dbReference type="CDD" id="cd18094">
    <property type="entry name" value="SpoU-like_TrmL"/>
    <property type="match status" value="1"/>
</dbReference>
<feature type="binding site" evidence="6">
    <location>
        <position position="130"/>
    </location>
    <ligand>
        <name>S-adenosyl-L-methionine</name>
        <dbReference type="ChEBI" id="CHEBI:59789"/>
    </ligand>
</feature>
<protein>
    <recommendedName>
        <fullName evidence="6">tRNA (cytidine(34)-2'-O)-methyltransferase</fullName>
        <ecNumber evidence="6">2.1.1.207</ecNumber>
    </recommendedName>
    <alternativeName>
        <fullName evidence="6">tRNA (cytidine/uridine-2'-O-)-methyltransferase TrmL</fullName>
    </alternativeName>
</protein>
<dbReference type="PANTHER" id="PTHR42971">
    <property type="entry name" value="TRNA (CYTIDINE(34)-2'-O)-METHYLTRANSFERASE"/>
    <property type="match status" value="1"/>
</dbReference>
<evidence type="ECO:0000256" key="4">
    <source>
        <dbReference type="ARBA" id="ARBA00022691"/>
    </source>
</evidence>
<evidence type="ECO:0000259" key="7">
    <source>
        <dbReference type="Pfam" id="PF00588"/>
    </source>
</evidence>
<feature type="binding site" evidence="6">
    <location>
        <position position="102"/>
    </location>
    <ligand>
        <name>S-adenosyl-L-methionine</name>
        <dbReference type="ChEBI" id="CHEBI:59789"/>
    </ligand>
</feature>
<feature type="domain" description="tRNA/rRNA methyltransferase SpoU type" evidence="7">
    <location>
        <begin position="3"/>
        <end position="142"/>
    </location>
</feature>
<sequence>MIDIALFQPDIPQNAGAILRLGACFGTTVHIIHPAGFVLSDRNLKRAGMDYVELAALREHDDFRAFETWRREAGRRLVALTTHGRESLPDFTFIASDILLLGRESAGLPNDVREKADRLLRLPIRATTRSLNVANAASIALFEALRQTGGLPSSS</sequence>
<evidence type="ECO:0000313" key="9">
    <source>
        <dbReference type="Proteomes" id="UP001230253"/>
    </source>
</evidence>
<dbReference type="Pfam" id="PF00588">
    <property type="entry name" value="SpoU_methylase"/>
    <property type="match status" value="1"/>
</dbReference>
<evidence type="ECO:0000313" key="8">
    <source>
        <dbReference type="EMBL" id="MDQ0327524.1"/>
    </source>
</evidence>
<evidence type="ECO:0000256" key="5">
    <source>
        <dbReference type="ARBA" id="ARBA00022694"/>
    </source>
</evidence>
<dbReference type="Proteomes" id="UP001230253">
    <property type="component" value="Unassembled WGS sequence"/>
</dbReference>
<dbReference type="GO" id="GO:0032259">
    <property type="term" value="P:methylation"/>
    <property type="evidence" value="ECO:0007669"/>
    <property type="project" value="UniProtKB-KW"/>
</dbReference>
<dbReference type="SUPFAM" id="SSF75217">
    <property type="entry name" value="alpha/beta knot"/>
    <property type="match status" value="1"/>
</dbReference>
<keyword evidence="1 6" id="KW-0963">Cytoplasm</keyword>
<keyword evidence="9" id="KW-1185">Reference proteome</keyword>
<organism evidence="8 9">
    <name type="scientific">Rhodopseudomonas julia</name>
    <dbReference type="NCBI Taxonomy" id="200617"/>
    <lineage>
        <taxon>Bacteria</taxon>
        <taxon>Pseudomonadati</taxon>
        <taxon>Pseudomonadota</taxon>
        <taxon>Alphaproteobacteria</taxon>
        <taxon>Hyphomicrobiales</taxon>
        <taxon>Nitrobacteraceae</taxon>
        <taxon>Rhodopseudomonas</taxon>
    </lineage>
</organism>
<keyword evidence="2 6" id="KW-0489">Methyltransferase</keyword>
<comment type="caution">
    <text evidence="8">The sequence shown here is derived from an EMBL/GenBank/DDBJ whole genome shotgun (WGS) entry which is preliminary data.</text>
</comment>
<proteinExistence type="inferred from homology"/>
<reference evidence="8 9" key="1">
    <citation type="submission" date="2023-07" db="EMBL/GenBank/DDBJ databases">
        <title>Genomic Encyclopedia of Type Strains, Phase IV (KMG-IV): sequencing the most valuable type-strain genomes for metagenomic binning, comparative biology and taxonomic classification.</title>
        <authorList>
            <person name="Goeker M."/>
        </authorList>
    </citation>
    <scope>NUCLEOTIDE SEQUENCE [LARGE SCALE GENOMIC DNA]</scope>
    <source>
        <strain evidence="8 9">DSM 11549</strain>
    </source>
</reference>
<dbReference type="Gene3D" id="3.40.1280.10">
    <property type="match status" value="1"/>
</dbReference>
<feature type="binding site" evidence="6">
    <location>
        <position position="122"/>
    </location>
    <ligand>
        <name>S-adenosyl-L-methionine</name>
        <dbReference type="ChEBI" id="CHEBI:59789"/>
    </ligand>
</feature>
<dbReference type="EC" id="2.1.1.207" evidence="6"/>
<comment type="subcellular location">
    <subcellularLocation>
        <location evidence="6">Cytoplasm</location>
    </subcellularLocation>
</comment>
<dbReference type="GO" id="GO:0008168">
    <property type="term" value="F:methyltransferase activity"/>
    <property type="evidence" value="ECO:0007669"/>
    <property type="project" value="UniProtKB-KW"/>
</dbReference>
<feature type="binding site" evidence="6">
    <location>
        <position position="80"/>
    </location>
    <ligand>
        <name>S-adenosyl-L-methionine</name>
        <dbReference type="ChEBI" id="CHEBI:59789"/>
    </ligand>
</feature>
<keyword evidence="3 6" id="KW-0808">Transferase</keyword>
<keyword evidence="5 6" id="KW-0819">tRNA processing</keyword>
<gene>
    <name evidence="6" type="primary">trmL</name>
    <name evidence="8" type="ORF">J2R99_003393</name>
</gene>
<comment type="function">
    <text evidence="6">Methylates the ribose at the nucleotide 34 wobble position in the two leucyl isoacceptors tRNA(Leu)(CmAA) and tRNA(Leu)(cmnm5UmAA). Catalyzes the methyl transfer from S-adenosyl-L-methionine to the 2'-OH of the wobble nucleotide.</text>
</comment>
<dbReference type="InterPro" id="IPR016914">
    <property type="entry name" value="TrmL"/>
</dbReference>
<comment type="similarity">
    <text evidence="6">Belongs to the class IV-like SAM-binding methyltransferase superfamily. RNA methyltransferase TrmH family. TrmL subfamily.</text>
</comment>
<dbReference type="HAMAP" id="MF_01885">
    <property type="entry name" value="tRNA_methyltr_TrmL"/>
    <property type="match status" value="1"/>
</dbReference>
<keyword evidence="4 6" id="KW-0949">S-adenosyl-L-methionine</keyword>
<name>A0ABU0CAG9_9BRAD</name>
<dbReference type="EMBL" id="JAUSUK010000002">
    <property type="protein sequence ID" value="MDQ0327524.1"/>
    <property type="molecule type" value="Genomic_DNA"/>
</dbReference>
<dbReference type="PANTHER" id="PTHR42971:SF1">
    <property type="entry name" value="TRNA (CYTIDINE(34)-2'-O)-METHYLTRANSFERASE"/>
    <property type="match status" value="1"/>
</dbReference>
<evidence type="ECO:0000256" key="3">
    <source>
        <dbReference type="ARBA" id="ARBA00022679"/>
    </source>
</evidence>
<comment type="catalytic activity">
    <reaction evidence="6">
        <text>cytidine(34) in tRNA + S-adenosyl-L-methionine = 2'-O-methylcytidine(34) in tRNA + S-adenosyl-L-homocysteine + H(+)</text>
        <dbReference type="Rhea" id="RHEA:43084"/>
        <dbReference type="Rhea" id="RHEA-COMP:10331"/>
        <dbReference type="Rhea" id="RHEA-COMP:10332"/>
        <dbReference type="ChEBI" id="CHEBI:15378"/>
        <dbReference type="ChEBI" id="CHEBI:57856"/>
        <dbReference type="ChEBI" id="CHEBI:59789"/>
        <dbReference type="ChEBI" id="CHEBI:74495"/>
        <dbReference type="ChEBI" id="CHEBI:82748"/>
        <dbReference type="EC" id="2.1.1.207"/>
    </reaction>
</comment>
<dbReference type="InterPro" id="IPR029028">
    <property type="entry name" value="Alpha/beta_knot_MTases"/>
</dbReference>
<dbReference type="InterPro" id="IPR001537">
    <property type="entry name" value="SpoU_MeTrfase"/>
</dbReference>
<comment type="subunit">
    <text evidence="6">Homodimer.</text>
</comment>
<accession>A0ABU0CAG9</accession>
<dbReference type="InterPro" id="IPR029026">
    <property type="entry name" value="tRNA_m1G_MTases_N"/>
</dbReference>
<evidence type="ECO:0000256" key="2">
    <source>
        <dbReference type="ARBA" id="ARBA00022603"/>
    </source>
</evidence>
<comment type="catalytic activity">
    <reaction evidence="6">
        <text>5-carboxymethylaminomethyluridine(34) in tRNA(Leu) + S-adenosyl-L-methionine = 5-carboxymethylaminomethyl-2'-O-methyluridine(34) in tRNA(Leu) + S-adenosyl-L-homocysteine + H(+)</text>
        <dbReference type="Rhea" id="RHEA:43088"/>
        <dbReference type="Rhea" id="RHEA-COMP:10333"/>
        <dbReference type="Rhea" id="RHEA-COMP:10334"/>
        <dbReference type="ChEBI" id="CHEBI:15378"/>
        <dbReference type="ChEBI" id="CHEBI:57856"/>
        <dbReference type="ChEBI" id="CHEBI:59789"/>
        <dbReference type="ChEBI" id="CHEBI:74508"/>
        <dbReference type="ChEBI" id="CHEBI:74511"/>
        <dbReference type="EC" id="2.1.1.207"/>
    </reaction>
</comment>